<evidence type="ECO:0000256" key="1">
    <source>
        <dbReference type="SAM" id="Coils"/>
    </source>
</evidence>
<dbReference type="OrthoDB" id="5007261at2759"/>
<evidence type="ECO:0000313" key="2">
    <source>
        <dbReference type="EMBL" id="EXA32951.1"/>
    </source>
</evidence>
<dbReference type="Proteomes" id="UP000030751">
    <property type="component" value="Unassembled WGS sequence"/>
</dbReference>
<organism evidence="2">
    <name type="scientific">Fusarium oxysporum f. sp. pisi HDV247</name>
    <dbReference type="NCBI Taxonomy" id="1080344"/>
    <lineage>
        <taxon>Eukaryota</taxon>
        <taxon>Fungi</taxon>
        <taxon>Dikarya</taxon>
        <taxon>Ascomycota</taxon>
        <taxon>Pezizomycotina</taxon>
        <taxon>Sordariomycetes</taxon>
        <taxon>Hypocreomycetidae</taxon>
        <taxon>Hypocreales</taxon>
        <taxon>Nectriaceae</taxon>
        <taxon>Fusarium</taxon>
        <taxon>Fusarium oxysporum species complex</taxon>
    </lineage>
</organism>
<reference evidence="2" key="2">
    <citation type="submission" date="2012-05" db="EMBL/GenBank/DDBJ databases">
        <title>Annotation of the Genome Sequence of Fusarium oxysporum HDV247.</title>
        <authorList>
            <consortium name="The Broad Institute Genomics Platform"/>
            <person name="Ma L.-J."/>
            <person name="Corby-Kistler H."/>
            <person name="Broz K."/>
            <person name="Gale L.R."/>
            <person name="Jonkers W."/>
            <person name="O'Donnell K."/>
            <person name="Ploetz R."/>
            <person name="Steinberg C."/>
            <person name="Schwartz D.C."/>
            <person name="VanEtten H."/>
            <person name="Zhou S."/>
            <person name="Young S.K."/>
            <person name="Zeng Q."/>
            <person name="Gargeya S."/>
            <person name="Fitzgerald M."/>
            <person name="Abouelleil A."/>
            <person name="Alvarado L."/>
            <person name="Chapman S.B."/>
            <person name="Gainer-Dewar J."/>
            <person name="Goldberg J."/>
            <person name="Griggs A."/>
            <person name="Gujja S."/>
            <person name="Hansen M."/>
            <person name="Howarth C."/>
            <person name="Imamovic A."/>
            <person name="Ireland A."/>
            <person name="Larimer J."/>
            <person name="McCowan C."/>
            <person name="Murphy C."/>
            <person name="Pearson M."/>
            <person name="Poon T.W."/>
            <person name="Priest M."/>
            <person name="Roberts A."/>
            <person name="Saif S."/>
            <person name="Shea T."/>
            <person name="Sykes S."/>
            <person name="Wortman J."/>
            <person name="Nusbaum C."/>
            <person name="Birren B."/>
        </authorList>
    </citation>
    <scope>NUCLEOTIDE SEQUENCE</scope>
    <source>
        <strain evidence="2">HDV247</strain>
    </source>
</reference>
<protein>
    <submittedName>
        <fullName evidence="2">Uncharacterized protein</fullName>
    </submittedName>
</protein>
<sequence length="187" mass="21997">MAEKDRKVGASRIENNPPSIADLGKVFDEIAEERLGRRDPTSRRWQRKTWAPPIWTRKSEHFAILNRIDIKDLTCDARGQEAEALVMEIKVCEVEKERKKNKDKIVQIQNDIRHVQGDVSAFDDRYKTHDAGFLQTREKEEELVNRLDTIDENQEEQKKQHEENMRRISEDLRCDVAKGLMQGINWD</sequence>
<dbReference type="EMBL" id="JH650990">
    <property type="protein sequence ID" value="EXA32951.1"/>
    <property type="molecule type" value="Genomic_DNA"/>
</dbReference>
<dbReference type="AlphaFoldDB" id="W9NQF7"/>
<keyword evidence="1" id="KW-0175">Coiled coil</keyword>
<name>W9NQF7_FUSOX</name>
<gene>
    <name evidence="2" type="ORF">FOVG_15924</name>
</gene>
<accession>W9NQF7</accession>
<feature type="coiled-coil region" evidence="1">
    <location>
        <begin position="140"/>
        <end position="171"/>
    </location>
</feature>
<reference evidence="2" key="1">
    <citation type="submission" date="2011-10" db="EMBL/GenBank/DDBJ databases">
        <title>The Genome Sequence of Fusarium oxysporum HDV247.</title>
        <authorList>
            <consortium name="The Broad Institute Genome Sequencing Platform"/>
            <person name="Ma L.-J."/>
            <person name="Gale L.R."/>
            <person name="Schwartz D.C."/>
            <person name="Zhou S."/>
            <person name="Corby-Kistler H."/>
            <person name="Young S.K."/>
            <person name="Zeng Q."/>
            <person name="Gargeya S."/>
            <person name="Fitzgerald M."/>
            <person name="Haas B."/>
            <person name="Abouelleil A."/>
            <person name="Alvarado L."/>
            <person name="Arachchi H.M."/>
            <person name="Berlin A."/>
            <person name="Brown A."/>
            <person name="Chapman S.B."/>
            <person name="Chen Z."/>
            <person name="Dunbar C."/>
            <person name="Freedman E."/>
            <person name="Gearin G."/>
            <person name="Goldberg J."/>
            <person name="Griggs A."/>
            <person name="Gujja S."/>
            <person name="Heiman D."/>
            <person name="Howarth C."/>
            <person name="Larson L."/>
            <person name="Lui A."/>
            <person name="MacDonald P.J.P."/>
            <person name="Montmayeur A."/>
            <person name="Murphy C."/>
            <person name="Neiman D."/>
            <person name="Pearson M."/>
            <person name="Priest M."/>
            <person name="Roberts A."/>
            <person name="Saif S."/>
            <person name="Shea T."/>
            <person name="Shenoy N."/>
            <person name="Sisk P."/>
            <person name="Stolte C."/>
            <person name="Sykes S."/>
            <person name="Wortman J."/>
            <person name="Nusbaum C."/>
            <person name="Birren B."/>
        </authorList>
    </citation>
    <scope>NUCLEOTIDE SEQUENCE [LARGE SCALE GENOMIC DNA]</scope>
    <source>
        <strain evidence="2">HDV247</strain>
    </source>
</reference>
<proteinExistence type="predicted"/>
<dbReference type="HOGENOM" id="CLU_1447736_0_0_1"/>